<name>A0ABV6NKC0_9BACI</name>
<dbReference type="Proteomes" id="UP001589833">
    <property type="component" value="Unassembled WGS sequence"/>
</dbReference>
<evidence type="ECO:0000313" key="2">
    <source>
        <dbReference type="Proteomes" id="UP001589833"/>
    </source>
</evidence>
<protein>
    <submittedName>
        <fullName evidence="1">Uncharacterized protein</fullName>
    </submittedName>
</protein>
<keyword evidence="2" id="KW-1185">Reference proteome</keyword>
<evidence type="ECO:0000313" key="1">
    <source>
        <dbReference type="EMBL" id="MFC0561227.1"/>
    </source>
</evidence>
<gene>
    <name evidence="1" type="ORF">ACFFH4_19965</name>
</gene>
<dbReference type="RefSeq" id="WP_273842677.1">
    <property type="nucleotide sequence ID" value="NZ_JAQQWT010000005.1"/>
</dbReference>
<accession>A0ABV6NKC0</accession>
<dbReference type="EMBL" id="JBHLTR010000054">
    <property type="protein sequence ID" value="MFC0561227.1"/>
    <property type="molecule type" value="Genomic_DNA"/>
</dbReference>
<reference evidence="1 2" key="1">
    <citation type="submission" date="2024-09" db="EMBL/GenBank/DDBJ databases">
        <authorList>
            <person name="Sun Q."/>
            <person name="Mori K."/>
        </authorList>
    </citation>
    <scope>NUCLEOTIDE SEQUENCE [LARGE SCALE GENOMIC DNA]</scope>
    <source>
        <strain evidence="1 2">NCAIM B.02301</strain>
    </source>
</reference>
<sequence>MKVSEDVFKSSIQAYLSNLIDYAGLFPPAQLPLEPAIQNYAAYKSYKDSWMLGRFIIPATRLGELDPYVPLFSEEKRLDISAIGGRSKGVEDCLNVLGADLKKQANFCMRHEGIVAINMFEMPLPPIVPNQRLLERIATETAEYNMQTFCEVTMSLDEEWEMNMLKTLDEIAQYNLKSGHSLGVKLRTGGVTANAFPTPEQVATVLVGCSERNIPQKFTAGLHHPIRMYREEVNTSMHGFLNVFTAGMLARTHKLDRATIAKILADQESSNFTFTNRGITWKDLEVEASDIEQLRQNALCSYGSCSFCEPREDLRTLQLI</sequence>
<organism evidence="1 2">
    <name type="scientific">Halalkalibacter alkalisediminis</name>
    <dbReference type="NCBI Taxonomy" id="935616"/>
    <lineage>
        <taxon>Bacteria</taxon>
        <taxon>Bacillati</taxon>
        <taxon>Bacillota</taxon>
        <taxon>Bacilli</taxon>
        <taxon>Bacillales</taxon>
        <taxon>Bacillaceae</taxon>
        <taxon>Halalkalibacter</taxon>
    </lineage>
</organism>
<proteinExistence type="predicted"/>
<comment type="caution">
    <text evidence="1">The sequence shown here is derived from an EMBL/GenBank/DDBJ whole genome shotgun (WGS) entry which is preliminary data.</text>
</comment>